<organism evidence="4 5">
    <name type="scientific">Sanguibacteroides justesenii</name>
    <dbReference type="NCBI Taxonomy" id="1547597"/>
    <lineage>
        <taxon>Bacteria</taxon>
        <taxon>Pseudomonadati</taxon>
        <taxon>Bacteroidota</taxon>
        <taxon>Bacteroidia</taxon>
        <taxon>Bacteroidales</taxon>
        <taxon>Porphyromonadaceae</taxon>
        <taxon>Sanguibacteroides</taxon>
    </lineage>
</organism>
<dbReference type="Pfam" id="PF00326">
    <property type="entry name" value="Peptidase_S9"/>
    <property type="match status" value="1"/>
</dbReference>
<comment type="caution">
    <text evidence="4">The sequence shown here is derived from an EMBL/GenBank/DDBJ whole genome shotgun (WGS) entry which is preliminary data.</text>
</comment>
<dbReference type="EMBL" id="JPIU01000036">
    <property type="protein sequence ID" value="KIO46080.1"/>
    <property type="molecule type" value="Genomic_DNA"/>
</dbReference>
<protein>
    <submittedName>
        <fullName evidence="4">Peptidase S9</fullName>
    </submittedName>
</protein>
<feature type="domain" description="Dipeptidylpeptidase IV N-terminal" evidence="3">
    <location>
        <begin position="122"/>
        <end position="459"/>
    </location>
</feature>
<accession>A0A0C3R7C4</accession>
<evidence type="ECO:0000313" key="5">
    <source>
        <dbReference type="Proteomes" id="UP000031980"/>
    </source>
</evidence>
<dbReference type="SUPFAM" id="SSF82171">
    <property type="entry name" value="DPP6 N-terminal domain-like"/>
    <property type="match status" value="1"/>
</dbReference>
<dbReference type="GO" id="GO:0008239">
    <property type="term" value="F:dipeptidyl-peptidase activity"/>
    <property type="evidence" value="ECO:0007669"/>
    <property type="project" value="TreeGrafter"/>
</dbReference>
<dbReference type="Gene3D" id="2.140.10.30">
    <property type="entry name" value="Dipeptidylpeptidase IV, N-terminal domain"/>
    <property type="match status" value="1"/>
</dbReference>
<keyword evidence="5" id="KW-1185">Reference proteome</keyword>
<dbReference type="OrthoDB" id="9812921at2"/>
<sequence>MKKCLILFLLFFVFESGNAQQKANYKLAEKFTRMGLSGVVSQNSKHVVPRYIHNGEKFWFEFRTDEGKKFYFVDPEKGEKRLLFNNTDIARGVSKYTRRAYDEKNLVLSDIDFSKDLSKMTFSMDNGEYEYNMKTKVVRQLPKQEKKEEPVRYTWMSLSPDSSYILYAKNHNLYVRGNKYKGRDTTEIQLTTDGEQYFSYARDNQSMDSTETEMEGRWFKFADKAYVLRRDQRKVEEMAVIDVLAQPRPKAISYKYDMAGAKELSKWELSVIDVEKRKVLKINADKWQDQDMEVLYTTKKGDKIFFERYKRKRDEVELCVADTETGEVKVLIHEEDRPYIDYHMRNIVFLNEGKDILYRSERTGWAHYYHYDGEGNLKNTITSGDWVAGQIAAIDTAGRTVYLYAHGYDKKINPYYYQVVKAHIDREGVSLLSPEDGQHKATFSESRKYFVDTYSRVDLEPKFVLKDNKGRVIIPELAKADFRRAYEMGWKAPERFTVKAADGLTDLHGIMWKPADFDPNKKYPIISSVYPGPFFEYVSTGFSLDDSYNMKLAQLGFIVVSMGHRGGSPMRGKFYHRYGYGNLRDYPLADDKYAIEQLADRYPFIDITKVGIFGHSGGGFMSTAAICTYPDFYKAAVSSSGNHDNNIYNNGWVEIHHGVRETKEVIKDSINGDREVSKFSVKVATNMELAKNLKGHLLLVTGDMDKNVNPAHTLRMAHALIEAGKNFDMLVLPGKGHGYGNDDYFFERKLWYHFAKYLLGDTTADHFGTIDQYKETEN</sequence>
<feature type="signal peptide" evidence="1">
    <location>
        <begin position="1"/>
        <end position="19"/>
    </location>
</feature>
<dbReference type="GO" id="GO:0006508">
    <property type="term" value="P:proteolysis"/>
    <property type="evidence" value="ECO:0007669"/>
    <property type="project" value="InterPro"/>
</dbReference>
<evidence type="ECO:0000259" key="3">
    <source>
        <dbReference type="Pfam" id="PF00930"/>
    </source>
</evidence>
<evidence type="ECO:0000313" key="4">
    <source>
        <dbReference type="EMBL" id="KIO46080.1"/>
    </source>
</evidence>
<dbReference type="Pfam" id="PF00930">
    <property type="entry name" value="DPPIV_N"/>
    <property type="match status" value="1"/>
</dbReference>
<proteinExistence type="predicted"/>
<dbReference type="Gene3D" id="3.40.50.1820">
    <property type="entry name" value="alpha/beta hydrolase"/>
    <property type="match status" value="1"/>
</dbReference>
<dbReference type="InterPro" id="IPR001375">
    <property type="entry name" value="Peptidase_S9_cat"/>
</dbReference>
<dbReference type="PANTHER" id="PTHR11731:SF193">
    <property type="entry name" value="DIPEPTIDYL PEPTIDASE 9"/>
    <property type="match status" value="1"/>
</dbReference>
<gene>
    <name evidence="4" type="ORF">BA92_03170</name>
</gene>
<dbReference type="GO" id="GO:0008236">
    <property type="term" value="F:serine-type peptidase activity"/>
    <property type="evidence" value="ECO:0007669"/>
    <property type="project" value="InterPro"/>
</dbReference>
<name>A0A0C3R7C4_9PORP</name>
<feature type="chain" id="PRO_5043118964" evidence="1">
    <location>
        <begin position="20"/>
        <end position="778"/>
    </location>
</feature>
<dbReference type="PANTHER" id="PTHR11731">
    <property type="entry name" value="PROTEASE FAMILY S9B,C DIPEPTIDYL-PEPTIDASE IV-RELATED"/>
    <property type="match status" value="1"/>
</dbReference>
<dbReference type="RefSeq" id="WP_041504872.1">
    <property type="nucleotide sequence ID" value="NZ_JPIU01000036.1"/>
</dbReference>
<dbReference type="InterPro" id="IPR029058">
    <property type="entry name" value="AB_hydrolase_fold"/>
</dbReference>
<keyword evidence="1" id="KW-0732">Signal</keyword>
<evidence type="ECO:0000259" key="2">
    <source>
        <dbReference type="Pfam" id="PF00326"/>
    </source>
</evidence>
<dbReference type="AlphaFoldDB" id="A0A0C3R7C4"/>
<dbReference type="Proteomes" id="UP000031980">
    <property type="component" value="Unassembled WGS sequence"/>
</dbReference>
<dbReference type="InterPro" id="IPR002469">
    <property type="entry name" value="Peptidase_S9B_N"/>
</dbReference>
<feature type="domain" description="Peptidase S9 prolyl oligopeptidase catalytic" evidence="2">
    <location>
        <begin position="548"/>
        <end position="746"/>
    </location>
</feature>
<dbReference type="SUPFAM" id="SSF53474">
    <property type="entry name" value="alpha/beta-Hydrolases"/>
    <property type="match status" value="1"/>
</dbReference>
<evidence type="ECO:0000256" key="1">
    <source>
        <dbReference type="SAM" id="SignalP"/>
    </source>
</evidence>
<dbReference type="InterPro" id="IPR050278">
    <property type="entry name" value="Serine_Prot_S9B/DPPIV"/>
</dbReference>
<reference evidence="4 5" key="1">
    <citation type="submission" date="2014-07" db="EMBL/GenBank/DDBJ databases">
        <title>Porphyromonadaceae bacterium OUH 308042 = ATCC BAA-2681 = DSM 28342 draft genome.</title>
        <authorList>
            <person name="Sydenham T.V."/>
            <person name="Hasman H."/>
            <person name="Justensen U.S."/>
        </authorList>
    </citation>
    <scope>NUCLEOTIDE SEQUENCE [LARGE SCALE GENOMIC DNA]</scope>
    <source>
        <strain evidence="4 5">OUH 308042</strain>
    </source>
</reference>